<protein>
    <submittedName>
        <fullName evidence="3">Uncharacterized protein</fullName>
    </submittedName>
</protein>
<evidence type="ECO:0000313" key="3">
    <source>
        <dbReference type="EMBL" id="THY01707.1"/>
    </source>
</evidence>
<feature type="compositionally biased region" description="Acidic residues" evidence="1">
    <location>
        <begin position="242"/>
        <end position="256"/>
    </location>
</feature>
<feature type="compositionally biased region" description="Basic and acidic residues" evidence="1">
    <location>
        <begin position="44"/>
        <end position="63"/>
    </location>
</feature>
<feature type="compositionally biased region" description="Low complexity" evidence="1">
    <location>
        <begin position="257"/>
        <end position="287"/>
    </location>
</feature>
<gene>
    <name evidence="3" type="ORF">D6D01_10340</name>
</gene>
<evidence type="ECO:0000256" key="1">
    <source>
        <dbReference type="SAM" id="MobiDB-lite"/>
    </source>
</evidence>
<feature type="compositionally biased region" description="Acidic residues" evidence="1">
    <location>
        <begin position="107"/>
        <end position="118"/>
    </location>
</feature>
<accession>A0A4S9JHM7</accession>
<dbReference type="EMBL" id="QZBD01000969">
    <property type="protein sequence ID" value="THY01707.1"/>
    <property type="molecule type" value="Genomic_DNA"/>
</dbReference>
<keyword evidence="2" id="KW-1133">Transmembrane helix</keyword>
<feature type="region of interest" description="Disordered" evidence="1">
    <location>
        <begin position="242"/>
        <end position="287"/>
    </location>
</feature>
<feature type="compositionally biased region" description="Basic and acidic residues" evidence="1">
    <location>
        <begin position="95"/>
        <end position="106"/>
    </location>
</feature>
<evidence type="ECO:0000256" key="2">
    <source>
        <dbReference type="SAM" id="Phobius"/>
    </source>
</evidence>
<name>A0A4S9JHM7_AURPU</name>
<keyword evidence="2" id="KW-0472">Membrane</keyword>
<proteinExistence type="predicted"/>
<dbReference type="Proteomes" id="UP000306584">
    <property type="component" value="Unassembled WGS sequence"/>
</dbReference>
<feature type="transmembrane region" description="Helical" evidence="2">
    <location>
        <begin position="307"/>
        <end position="327"/>
    </location>
</feature>
<keyword evidence="2" id="KW-0812">Transmembrane</keyword>
<organism evidence="3 4">
    <name type="scientific">Aureobasidium pullulans</name>
    <name type="common">Black yeast</name>
    <name type="synonym">Pullularia pullulans</name>
    <dbReference type="NCBI Taxonomy" id="5580"/>
    <lineage>
        <taxon>Eukaryota</taxon>
        <taxon>Fungi</taxon>
        <taxon>Dikarya</taxon>
        <taxon>Ascomycota</taxon>
        <taxon>Pezizomycotina</taxon>
        <taxon>Dothideomycetes</taxon>
        <taxon>Dothideomycetidae</taxon>
        <taxon>Dothideales</taxon>
        <taxon>Saccotheciaceae</taxon>
        <taxon>Aureobasidium</taxon>
    </lineage>
</organism>
<feature type="compositionally biased region" description="Acidic residues" evidence="1">
    <location>
        <begin position="80"/>
        <end position="94"/>
    </location>
</feature>
<sequence length="334" mass="38279">MEGPSVVPDSLDFHAECRAVDFIPIFRTSRDIYNHEPCQGKNITDNHGRLTEGNDCFEQHDEGNSDGDDNEHGDQSNADREDDSDEEDDSDIDSDWDRSDETHDGNDDSSDYDSEDVYPSENDSKPTYREWIDYEPSLIPYFHLAAPQNKRELVIHKRKIWCQQFGIFWTLNAVMWCVVKSVSDWELLTAYPTLFAILENPKYRPTLQVLNRHTHRRAQVPNNSGSWSPRCYWLEDYEDSLCSDDDESDTDEDDSENYNSDDSYYSENDSSEDSQPPSSSTSNPAAQTSTTITSSTLLVTISNSFCSLLSCGISLPLLLISPLFWIFKRYFRNG</sequence>
<feature type="region of interest" description="Disordered" evidence="1">
    <location>
        <begin position="37"/>
        <end position="126"/>
    </location>
</feature>
<reference evidence="3 4" key="1">
    <citation type="submission" date="2018-10" db="EMBL/GenBank/DDBJ databases">
        <title>Fifty Aureobasidium pullulans genomes reveal a recombining polyextremotolerant generalist.</title>
        <authorList>
            <person name="Gostincar C."/>
            <person name="Turk M."/>
            <person name="Zajc J."/>
            <person name="Gunde-Cimerman N."/>
        </authorList>
    </citation>
    <scope>NUCLEOTIDE SEQUENCE [LARGE SCALE GENOMIC DNA]</scope>
    <source>
        <strain evidence="3 4">EXF-6604</strain>
    </source>
</reference>
<feature type="compositionally biased region" description="Basic and acidic residues" evidence="1">
    <location>
        <begin position="70"/>
        <end position="79"/>
    </location>
</feature>
<evidence type="ECO:0000313" key="4">
    <source>
        <dbReference type="Proteomes" id="UP000306584"/>
    </source>
</evidence>
<dbReference type="AlphaFoldDB" id="A0A4S9JHM7"/>
<comment type="caution">
    <text evidence="3">The sequence shown here is derived from an EMBL/GenBank/DDBJ whole genome shotgun (WGS) entry which is preliminary data.</text>
</comment>